<dbReference type="EMBL" id="CP046172">
    <property type="protein sequence ID" value="QIS08206.1"/>
    <property type="molecule type" value="Genomic_DNA"/>
</dbReference>
<name>A0A6G9Y561_9NOCA</name>
<dbReference type="KEGG" id="nah:F5544_01415"/>
<dbReference type="RefSeq" id="WP_167471490.1">
    <property type="nucleotide sequence ID" value="NZ_CP046172.1"/>
</dbReference>
<protein>
    <submittedName>
        <fullName evidence="1">Uncharacterized protein</fullName>
    </submittedName>
</protein>
<evidence type="ECO:0000313" key="1">
    <source>
        <dbReference type="EMBL" id="QIS08206.1"/>
    </source>
</evidence>
<dbReference type="Proteomes" id="UP000503540">
    <property type="component" value="Chromosome"/>
</dbReference>
<keyword evidence="2" id="KW-1185">Reference proteome</keyword>
<gene>
    <name evidence="1" type="ORF">F5544_01415</name>
</gene>
<proteinExistence type="predicted"/>
<reference evidence="1 2" key="1">
    <citation type="journal article" date="2019" name="ACS Chem. Biol.">
        <title>Identification and Mobilization of a Cryptic Antibiotic Biosynthesis Gene Locus from a Human-Pathogenic Nocardia Isolate.</title>
        <authorList>
            <person name="Herisse M."/>
            <person name="Ishida K."/>
            <person name="Porter J.L."/>
            <person name="Howden B."/>
            <person name="Hertweck C."/>
            <person name="Stinear T.P."/>
            <person name="Pidot S.J."/>
        </authorList>
    </citation>
    <scope>NUCLEOTIDE SEQUENCE [LARGE SCALE GENOMIC DNA]</scope>
    <source>
        <strain evidence="1 2">AUSMDU00012717</strain>
    </source>
</reference>
<evidence type="ECO:0000313" key="2">
    <source>
        <dbReference type="Proteomes" id="UP000503540"/>
    </source>
</evidence>
<organism evidence="1 2">
    <name type="scientific">Nocardia arthritidis</name>
    <dbReference type="NCBI Taxonomy" id="228602"/>
    <lineage>
        <taxon>Bacteria</taxon>
        <taxon>Bacillati</taxon>
        <taxon>Actinomycetota</taxon>
        <taxon>Actinomycetes</taxon>
        <taxon>Mycobacteriales</taxon>
        <taxon>Nocardiaceae</taxon>
        <taxon>Nocardia</taxon>
    </lineage>
</organism>
<accession>A0A6G9Y561</accession>
<sequence length="52" mass="5818">MAADRPAARLLAQIFAAGYTIDDFIARLRAEVFESDAGIVTETRPKGKHHYR</sequence>
<dbReference type="AlphaFoldDB" id="A0A6G9Y561"/>